<dbReference type="Proteomes" id="UP001197214">
    <property type="component" value="Unassembled WGS sequence"/>
</dbReference>
<evidence type="ECO:0000313" key="3">
    <source>
        <dbReference type="Proteomes" id="UP001197214"/>
    </source>
</evidence>
<evidence type="ECO:0000313" key="2">
    <source>
        <dbReference type="EMBL" id="MBW4329479.1"/>
    </source>
</evidence>
<dbReference type="Pfam" id="PF13103">
    <property type="entry name" value="TonB_2"/>
    <property type="match status" value="1"/>
</dbReference>
<proteinExistence type="predicted"/>
<name>A0ABS6XHV9_9SPHN</name>
<feature type="chain" id="PRO_5047094946" evidence="1">
    <location>
        <begin position="30"/>
        <end position="163"/>
    </location>
</feature>
<dbReference type="EMBL" id="JAHWZX010000001">
    <property type="protein sequence ID" value="MBW4329479.1"/>
    <property type="molecule type" value="Genomic_DNA"/>
</dbReference>
<protein>
    <submittedName>
        <fullName evidence="2">TonB C-terminal domain-containing protein</fullName>
    </submittedName>
</protein>
<organism evidence="2 3">
    <name type="scientific">Stakelama flava</name>
    <dbReference type="NCBI Taxonomy" id="2860338"/>
    <lineage>
        <taxon>Bacteria</taxon>
        <taxon>Pseudomonadati</taxon>
        <taxon>Pseudomonadota</taxon>
        <taxon>Alphaproteobacteria</taxon>
        <taxon>Sphingomonadales</taxon>
        <taxon>Sphingomonadaceae</taxon>
        <taxon>Stakelama</taxon>
    </lineage>
</organism>
<gene>
    <name evidence="2" type="ORF">KY084_01120</name>
</gene>
<reference evidence="2 3" key="1">
    <citation type="submission" date="2021-07" db="EMBL/GenBank/DDBJ databases">
        <title>Stakelama flava sp. nov., a novel endophytic bacterium isolated from branch of Kandelia candel.</title>
        <authorList>
            <person name="Tuo L."/>
        </authorList>
    </citation>
    <scope>NUCLEOTIDE SEQUENCE [LARGE SCALE GENOMIC DNA]</scope>
    <source>
        <strain evidence="2 3">CBK3Z-3</strain>
    </source>
</reference>
<evidence type="ECO:0000256" key="1">
    <source>
        <dbReference type="SAM" id="SignalP"/>
    </source>
</evidence>
<accession>A0ABS6XHV9</accession>
<feature type="signal peptide" evidence="1">
    <location>
        <begin position="1"/>
        <end position="29"/>
    </location>
</feature>
<comment type="caution">
    <text evidence="2">The sequence shown here is derived from an EMBL/GenBank/DDBJ whole genome shotgun (WGS) entry which is preliminary data.</text>
</comment>
<sequence>MNSKIASITRSVSGLALAAVFGTALVAGAVSPAAANGVSDPDWQTTVSHRLSANIHPMSAILAATRDQAGAVVAAHFDADGNYVGNTLEKGTGNHVLDHEAVRAVDAVKYPQLPANLRGTPRTVAMEVFFSDEARQKSGEAMRAVSRKIVAKYNDNRLAAATE</sequence>
<keyword evidence="3" id="KW-1185">Reference proteome</keyword>
<dbReference type="RefSeq" id="WP_219236583.1">
    <property type="nucleotide sequence ID" value="NZ_JAHWZX010000001.1"/>
</dbReference>
<keyword evidence="1" id="KW-0732">Signal</keyword>